<dbReference type="RefSeq" id="XP_037145910.1">
    <property type="nucleotide sequence ID" value="XM_037290015.1"/>
</dbReference>
<proteinExistence type="predicted"/>
<dbReference type="PANTHER" id="PTHR28199:SF1">
    <property type="entry name" value="PROCESSING OF GAS1 AND ALP PROTEIN 2"/>
    <property type="match status" value="1"/>
</dbReference>
<dbReference type="OrthoDB" id="4227028at2759"/>
<gene>
    <name evidence="1" type="ORF">HG535_0G00690</name>
</gene>
<dbReference type="EMBL" id="CP058610">
    <property type="protein sequence ID" value="QLG74185.1"/>
    <property type="molecule type" value="Genomic_DNA"/>
</dbReference>
<name>A0A7H9B631_ZYGMR</name>
<keyword evidence="2" id="KW-1185">Reference proteome</keyword>
<accession>A0A7H9B631</accession>
<evidence type="ECO:0008006" key="3">
    <source>
        <dbReference type="Google" id="ProtNLM"/>
    </source>
</evidence>
<dbReference type="InterPro" id="IPR011431">
    <property type="entry name" value="Trafficking_Pga2"/>
</dbReference>
<dbReference type="PIRSF" id="PIRSF022909">
    <property type="entry name" value="UCP022909"/>
    <property type="match status" value="1"/>
</dbReference>
<dbReference type="Proteomes" id="UP000509704">
    <property type="component" value="Chromosome 7"/>
</dbReference>
<dbReference type="AlphaFoldDB" id="A0A7H9B631"/>
<sequence length="126" mass="14685">MEFVDKIRDNIYDTFADIDAKKGMRLVIIVGGYILIRNLAQRELAKRKLQSQVREDEKSLSEKKGENLIDRPREVASTATEFGWGNKTRKRVKKQEEVFSKMVERAQLQQLEGENDLNDIEDLLED</sequence>
<organism evidence="1 2">
    <name type="scientific">Zygotorulaspora mrakii</name>
    <name type="common">Zygosaccharomyces mrakii</name>
    <dbReference type="NCBI Taxonomy" id="42260"/>
    <lineage>
        <taxon>Eukaryota</taxon>
        <taxon>Fungi</taxon>
        <taxon>Dikarya</taxon>
        <taxon>Ascomycota</taxon>
        <taxon>Saccharomycotina</taxon>
        <taxon>Saccharomycetes</taxon>
        <taxon>Saccharomycetales</taxon>
        <taxon>Saccharomycetaceae</taxon>
        <taxon>Zygotorulaspora</taxon>
    </lineage>
</organism>
<dbReference type="GO" id="GO:0015031">
    <property type="term" value="P:protein transport"/>
    <property type="evidence" value="ECO:0007669"/>
    <property type="project" value="TreeGrafter"/>
</dbReference>
<dbReference type="KEGG" id="zmk:HG535_0G00690"/>
<evidence type="ECO:0000313" key="1">
    <source>
        <dbReference type="EMBL" id="QLG74185.1"/>
    </source>
</evidence>
<dbReference type="Pfam" id="PF07543">
    <property type="entry name" value="PGA2"/>
    <property type="match status" value="1"/>
</dbReference>
<dbReference type="PANTHER" id="PTHR28199">
    <property type="entry name" value="PROCESSING OF GAS1 AND ALP PROTEIN 2"/>
    <property type="match status" value="1"/>
</dbReference>
<dbReference type="GeneID" id="59237968"/>
<reference evidence="1 2" key="1">
    <citation type="submission" date="2020-07" db="EMBL/GenBank/DDBJ databases">
        <title>The yeast mating-type switching endonuclease HO is a domesticated member of an unorthodox homing genetic element family.</title>
        <authorList>
            <person name="Coughlan A.Y."/>
            <person name="Lombardi L."/>
            <person name="Braun-Galleani S."/>
            <person name="Martos A.R."/>
            <person name="Galeote V."/>
            <person name="Bigey F."/>
            <person name="Dequin S."/>
            <person name="Byrne K.P."/>
            <person name="Wolfe K.H."/>
        </authorList>
    </citation>
    <scope>NUCLEOTIDE SEQUENCE [LARGE SCALE GENOMIC DNA]</scope>
    <source>
        <strain evidence="1 2">NRRL Y-6702</strain>
    </source>
</reference>
<evidence type="ECO:0000313" key="2">
    <source>
        <dbReference type="Proteomes" id="UP000509704"/>
    </source>
</evidence>
<protein>
    <recommendedName>
        <fullName evidence="3">Processing of GAS1 and ALP protein 2</fullName>
    </recommendedName>
</protein>